<dbReference type="Pfam" id="PF00668">
    <property type="entry name" value="Condensation"/>
    <property type="match status" value="1"/>
</dbReference>
<protein>
    <recommendedName>
        <fullName evidence="1">Condensation domain-containing protein</fullName>
    </recommendedName>
</protein>
<keyword evidence="4" id="KW-1185">Reference proteome</keyword>
<feature type="domain" description="Condensation" evidence="1">
    <location>
        <begin position="22"/>
        <end position="445"/>
    </location>
</feature>
<dbReference type="InterPro" id="IPR001242">
    <property type="entry name" value="Condensation_dom"/>
</dbReference>
<reference evidence="2" key="1">
    <citation type="submission" date="2021-02" db="EMBL/GenBank/DDBJ databases">
        <authorList>
            <person name="Nowell W R."/>
        </authorList>
    </citation>
    <scope>NUCLEOTIDE SEQUENCE</scope>
</reference>
<dbReference type="PANTHER" id="PTHR45398">
    <property type="match status" value="1"/>
</dbReference>
<dbReference type="AlphaFoldDB" id="A0A815KDT9"/>
<dbReference type="EMBL" id="CAJNOQ010017034">
    <property type="protein sequence ID" value="CAF1391880.1"/>
    <property type="molecule type" value="Genomic_DNA"/>
</dbReference>
<dbReference type="Proteomes" id="UP000681722">
    <property type="component" value="Unassembled WGS sequence"/>
</dbReference>
<evidence type="ECO:0000259" key="1">
    <source>
        <dbReference type="Pfam" id="PF00668"/>
    </source>
</evidence>
<gene>
    <name evidence="2" type="ORF">GPM918_LOCUS32836</name>
    <name evidence="3" type="ORF">SRO942_LOCUS33509</name>
</gene>
<organism evidence="2 4">
    <name type="scientific">Didymodactylos carnosus</name>
    <dbReference type="NCBI Taxonomy" id="1234261"/>
    <lineage>
        <taxon>Eukaryota</taxon>
        <taxon>Metazoa</taxon>
        <taxon>Spiralia</taxon>
        <taxon>Gnathifera</taxon>
        <taxon>Rotifera</taxon>
        <taxon>Eurotatoria</taxon>
        <taxon>Bdelloidea</taxon>
        <taxon>Philodinida</taxon>
        <taxon>Philodinidae</taxon>
        <taxon>Didymodactylos</taxon>
    </lineage>
</organism>
<dbReference type="EMBL" id="CAJOBC010082441">
    <property type="protein sequence ID" value="CAF4286388.1"/>
    <property type="molecule type" value="Genomic_DNA"/>
</dbReference>
<evidence type="ECO:0000313" key="2">
    <source>
        <dbReference type="EMBL" id="CAF1391880.1"/>
    </source>
</evidence>
<comment type="caution">
    <text evidence="2">The sequence shown here is derived from an EMBL/GenBank/DDBJ whole genome shotgun (WGS) entry which is preliminary data.</text>
</comment>
<feature type="non-terminal residue" evidence="2">
    <location>
        <position position="1"/>
    </location>
</feature>
<dbReference type="Gene3D" id="3.30.559.30">
    <property type="entry name" value="Nonribosomal peptide synthetase, condensation domain"/>
    <property type="match status" value="1"/>
</dbReference>
<proteinExistence type="predicted"/>
<dbReference type="InterPro" id="IPR023213">
    <property type="entry name" value="CAT-like_dom_sf"/>
</dbReference>
<sequence length="446" mass="50504">QSTVSYQSSKLKSVCDAKICATVPLSVGQQGIWIDDELSNHTNAKYNIEATYEITDDRITVKFLTEAIQLLVNRHHSLRTVFDRNEHGEIVQIVKPLLVDTVNDTPVLVLHALPIEASIDSELTRFLCQKFDLNKPKPFFVSHFITVTGRPRVLCMIFHHVIVDGWSIAVLIRELNQILQAFIDKKDPSEGLAPVHCQFHQYVANLNPKMWDADIAYWKEKLSNGAMNFACLPSDHQTDSDISGATFVRDIPPVLVHLLQSSCQSIDATPFMILLAMFDVLLARCTTCWGDIVVAAPVFNRPYSEIENTVGLFVNVLLMRVDLSADPTFYELMINVKRTVLEAFEHQESPLTHVTSQLEHLERDSHIPQLFQVLFAYQNVGEIVSTNLLHKIPVTNPIAKCDLEVHVWENKQGALSIHAQYRKKVFKASTIERLIDQWMLLLDAAS</sequence>
<dbReference type="PANTHER" id="PTHR45398:SF1">
    <property type="entry name" value="ENZYME, PUTATIVE (JCVI)-RELATED"/>
    <property type="match status" value="1"/>
</dbReference>
<accession>A0A815KDT9</accession>
<evidence type="ECO:0000313" key="4">
    <source>
        <dbReference type="Proteomes" id="UP000663829"/>
    </source>
</evidence>
<dbReference type="Proteomes" id="UP000663829">
    <property type="component" value="Unassembled WGS sequence"/>
</dbReference>
<dbReference type="Gene3D" id="3.30.559.10">
    <property type="entry name" value="Chloramphenicol acetyltransferase-like domain"/>
    <property type="match status" value="1"/>
</dbReference>
<name>A0A815KDT9_9BILA</name>
<evidence type="ECO:0000313" key="3">
    <source>
        <dbReference type="EMBL" id="CAF4286388.1"/>
    </source>
</evidence>
<dbReference type="GO" id="GO:0003824">
    <property type="term" value="F:catalytic activity"/>
    <property type="evidence" value="ECO:0007669"/>
    <property type="project" value="InterPro"/>
</dbReference>
<dbReference type="OrthoDB" id="5803791at2759"/>
<dbReference type="SUPFAM" id="SSF52777">
    <property type="entry name" value="CoA-dependent acyltransferases"/>
    <property type="match status" value="2"/>
</dbReference>